<proteinExistence type="predicted"/>
<keyword evidence="3" id="KW-1185">Reference proteome</keyword>
<evidence type="ECO:0000313" key="2">
    <source>
        <dbReference type="EMBL" id="GGE39562.1"/>
    </source>
</evidence>
<dbReference type="AlphaFoldDB" id="A0A917ABN5"/>
<dbReference type="InterPro" id="IPR050834">
    <property type="entry name" value="Glycosyltransf_2"/>
</dbReference>
<dbReference type="CDD" id="cd00761">
    <property type="entry name" value="Glyco_tranf_GTA_type"/>
    <property type="match status" value="1"/>
</dbReference>
<dbReference type="PANTHER" id="PTHR43685">
    <property type="entry name" value="GLYCOSYLTRANSFERASE"/>
    <property type="match status" value="1"/>
</dbReference>
<protein>
    <submittedName>
        <fullName evidence="2">Glycosyl transferase</fullName>
    </submittedName>
</protein>
<reference evidence="2" key="2">
    <citation type="submission" date="2020-09" db="EMBL/GenBank/DDBJ databases">
        <authorList>
            <person name="Sun Q."/>
            <person name="Zhou Y."/>
        </authorList>
    </citation>
    <scope>NUCLEOTIDE SEQUENCE</scope>
    <source>
        <strain evidence="2">CGMCC 1.16012</strain>
    </source>
</reference>
<reference evidence="2" key="1">
    <citation type="journal article" date="2014" name="Int. J. Syst. Evol. Microbiol.">
        <title>Complete genome sequence of Corynebacterium casei LMG S-19264T (=DSM 44701T), isolated from a smear-ripened cheese.</title>
        <authorList>
            <consortium name="US DOE Joint Genome Institute (JGI-PGF)"/>
            <person name="Walter F."/>
            <person name="Albersmeier A."/>
            <person name="Kalinowski J."/>
            <person name="Ruckert C."/>
        </authorList>
    </citation>
    <scope>NUCLEOTIDE SEQUENCE</scope>
    <source>
        <strain evidence="2">CGMCC 1.16012</strain>
    </source>
</reference>
<gene>
    <name evidence="2" type="ORF">GCM10011517_04080</name>
</gene>
<dbReference type="InterPro" id="IPR001173">
    <property type="entry name" value="Glyco_trans_2-like"/>
</dbReference>
<dbReference type="Pfam" id="PF00535">
    <property type="entry name" value="Glycos_transf_2"/>
    <property type="match status" value="1"/>
</dbReference>
<evidence type="ECO:0000259" key="1">
    <source>
        <dbReference type="Pfam" id="PF00535"/>
    </source>
</evidence>
<dbReference type="Proteomes" id="UP000606730">
    <property type="component" value="Unassembled WGS sequence"/>
</dbReference>
<dbReference type="EMBL" id="BMKN01000001">
    <property type="protein sequence ID" value="GGE39562.1"/>
    <property type="molecule type" value="Genomic_DNA"/>
</dbReference>
<dbReference type="SUPFAM" id="SSF53448">
    <property type="entry name" value="Nucleotide-diphospho-sugar transferases"/>
    <property type="match status" value="1"/>
</dbReference>
<dbReference type="RefSeq" id="WP_158221925.1">
    <property type="nucleotide sequence ID" value="NZ_BMKN01000001.1"/>
</dbReference>
<dbReference type="PANTHER" id="PTHR43685:SF2">
    <property type="entry name" value="GLYCOSYLTRANSFERASE 2-LIKE DOMAIN-CONTAINING PROTEIN"/>
    <property type="match status" value="1"/>
</dbReference>
<sequence length="322" mass="35182">MLGASNVRVSVLIPVFNGEASIVKALSCVTEQSLESLEVIVVDDASTDGTSHLVEREALKDQRIKLIRLEENVGPGSARAAGLRVASGKWISILDADDWIAPTRLETLVNEAEANGLDAIADNLALVDPGLGTVVGTAFPLVAEDKVDITIDSFLRNSLPGAKVNLGWMQPVVRSEFLAQHKISWPSLRHAEDMVFQARMLIAGARFSLKGEALYHYTQRRGTRSGKASNLSKTKRSIRDQQEAVAIILQEVEASKLSRFSQYRLAKLPHEIEATSHALNCRDALQSRQLLAAAVEAFRAIGRPTALLRCLAVRYLVGEKLR</sequence>
<dbReference type="InterPro" id="IPR029044">
    <property type="entry name" value="Nucleotide-diphossugar_trans"/>
</dbReference>
<dbReference type="Gene3D" id="3.90.550.10">
    <property type="entry name" value="Spore Coat Polysaccharide Biosynthesis Protein SpsA, Chain A"/>
    <property type="match status" value="1"/>
</dbReference>
<keyword evidence="2" id="KW-0808">Transferase</keyword>
<comment type="caution">
    <text evidence="2">The sequence shown here is derived from an EMBL/GenBank/DDBJ whole genome shotgun (WGS) entry which is preliminary data.</text>
</comment>
<evidence type="ECO:0000313" key="3">
    <source>
        <dbReference type="Proteomes" id="UP000606730"/>
    </source>
</evidence>
<dbReference type="GO" id="GO:0016740">
    <property type="term" value="F:transferase activity"/>
    <property type="evidence" value="ECO:0007669"/>
    <property type="project" value="UniProtKB-KW"/>
</dbReference>
<feature type="domain" description="Glycosyltransferase 2-like" evidence="1">
    <location>
        <begin position="10"/>
        <end position="126"/>
    </location>
</feature>
<organism evidence="2 3">
    <name type="scientific">Actibacterium pelagium</name>
    <dbReference type="NCBI Taxonomy" id="2029103"/>
    <lineage>
        <taxon>Bacteria</taxon>
        <taxon>Pseudomonadati</taxon>
        <taxon>Pseudomonadota</taxon>
        <taxon>Alphaproteobacteria</taxon>
        <taxon>Rhodobacterales</taxon>
        <taxon>Roseobacteraceae</taxon>
        <taxon>Actibacterium</taxon>
    </lineage>
</organism>
<dbReference type="OrthoDB" id="7527830at2"/>
<accession>A0A917ABN5</accession>
<name>A0A917ABN5_9RHOB</name>